<evidence type="ECO:0000256" key="1">
    <source>
        <dbReference type="ARBA" id="ARBA00004651"/>
    </source>
</evidence>
<organism evidence="9 10">
    <name type="scientific">Uliginosibacterium paludis</name>
    <dbReference type="NCBI Taxonomy" id="1615952"/>
    <lineage>
        <taxon>Bacteria</taxon>
        <taxon>Pseudomonadati</taxon>
        <taxon>Pseudomonadota</taxon>
        <taxon>Betaproteobacteria</taxon>
        <taxon>Rhodocyclales</taxon>
        <taxon>Zoogloeaceae</taxon>
        <taxon>Uliginosibacterium</taxon>
    </lineage>
</organism>
<feature type="domain" description="Type II secretion system protein GspF" evidence="8">
    <location>
        <begin position="38"/>
        <end position="154"/>
    </location>
</feature>
<protein>
    <submittedName>
        <fullName evidence="9">Type II secretion system F family protein</fullName>
    </submittedName>
</protein>
<evidence type="ECO:0000313" key="9">
    <source>
        <dbReference type="EMBL" id="MET1491639.1"/>
    </source>
</evidence>
<evidence type="ECO:0000256" key="6">
    <source>
        <dbReference type="ARBA" id="ARBA00023136"/>
    </source>
</evidence>
<dbReference type="InterPro" id="IPR003004">
    <property type="entry name" value="GspF/PilC"/>
</dbReference>
<feature type="transmembrane region" description="Helical" evidence="7">
    <location>
        <begin position="238"/>
        <end position="260"/>
    </location>
</feature>
<evidence type="ECO:0000256" key="4">
    <source>
        <dbReference type="ARBA" id="ARBA00022692"/>
    </source>
</evidence>
<keyword evidence="10" id="KW-1185">Reference proteome</keyword>
<feature type="transmembrane region" description="Helical" evidence="7">
    <location>
        <begin position="132"/>
        <end position="153"/>
    </location>
</feature>
<feature type="transmembrane region" description="Helical" evidence="7">
    <location>
        <begin position="338"/>
        <end position="362"/>
    </location>
</feature>
<evidence type="ECO:0000256" key="5">
    <source>
        <dbReference type="ARBA" id="ARBA00022989"/>
    </source>
</evidence>
<evidence type="ECO:0000313" key="10">
    <source>
        <dbReference type="Proteomes" id="UP001548590"/>
    </source>
</evidence>
<evidence type="ECO:0000256" key="7">
    <source>
        <dbReference type="SAM" id="Phobius"/>
    </source>
</evidence>
<keyword evidence="5 7" id="KW-1133">Transmembrane helix</keyword>
<evidence type="ECO:0000256" key="2">
    <source>
        <dbReference type="ARBA" id="ARBA00005745"/>
    </source>
</evidence>
<keyword evidence="3" id="KW-1003">Cell membrane</keyword>
<dbReference type="Gene3D" id="1.20.81.30">
    <property type="entry name" value="Type II secretion system (T2SS), domain F"/>
    <property type="match status" value="2"/>
</dbReference>
<dbReference type="EMBL" id="JBEWLZ010000014">
    <property type="protein sequence ID" value="MET1491639.1"/>
    <property type="molecule type" value="Genomic_DNA"/>
</dbReference>
<dbReference type="RefSeq" id="WP_345928276.1">
    <property type="nucleotide sequence ID" value="NZ_JBDIVF010000005.1"/>
</dbReference>
<accession>A0ABV2CUQ0</accession>
<dbReference type="PANTHER" id="PTHR30012">
    <property type="entry name" value="GENERAL SECRETION PATHWAY PROTEIN"/>
    <property type="match status" value="1"/>
</dbReference>
<dbReference type="InterPro" id="IPR042094">
    <property type="entry name" value="T2SS_GspF_sf"/>
</dbReference>
<evidence type="ECO:0000259" key="8">
    <source>
        <dbReference type="Pfam" id="PF00482"/>
    </source>
</evidence>
<gene>
    <name evidence="9" type="ORF">ABVT11_17505</name>
</gene>
<comment type="subcellular location">
    <subcellularLocation>
        <location evidence="1">Cell membrane</location>
        <topology evidence="1">Multi-pass membrane protein</topology>
    </subcellularLocation>
</comment>
<evidence type="ECO:0000256" key="3">
    <source>
        <dbReference type="ARBA" id="ARBA00022475"/>
    </source>
</evidence>
<dbReference type="InterPro" id="IPR018076">
    <property type="entry name" value="T2SS_GspF_dom"/>
</dbReference>
<comment type="caution">
    <text evidence="9">The sequence shown here is derived from an EMBL/GenBank/DDBJ whole genome shotgun (WGS) entry which is preliminary data.</text>
</comment>
<reference evidence="9 10" key="1">
    <citation type="submission" date="2024-07" db="EMBL/GenBank/DDBJ databases">
        <title>Uliginosibacterium paludis KCTC:42655.</title>
        <authorList>
            <person name="Kim M.K."/>
        </authorList>
    </citation>
    <scope>NUCLEOTIDE SEQUENCE [LARGE SCALE GENOMIC DNA]</scope>
    <source>
        <strain evidence="9 10">KCTC 42655</strain>
    </source>
</reference>
<dbReference type="Proteomes" id="UP001548590">
    <property type="component" value="Unassembled WGS sequence"/>
</dbReference>
<feature type="domain" description="Type II secretion system protein GspF" evidence="8">
    <location>
        <begin position="235"/>
        <end position="357"/>
    </location>
</feature>
<keyword evidence="4 7" id="KW-0812">Transmembrane</keyword>
<feature type="transmembrane region" description="Helical" evidence="7">
    <location>
        <begin position="184"/>
        <end position="203"/>
    </location>
</feature>
<dbReference type="PANTHER" id="PTHR30012:SF0">
    <property type="entry name" value="TYPE II SECRETION SYSTEM PROTEIN F-RELATED"/>
    <property type="match status" value="1"/>
</dbReference>
<comment type="similarity">
    <text evidence="2">Belongs to the GSP F family.</text>
</comment>
<name>A0ABV2CUQ0_9RHOO</name>
<proteinExistence type="inferred from homology"/>
<dbReference type="Pfam" id="PF00482">
    <property type="entry name" value="T2SSF"/>
    <property type="match status" value="2"/>
</dbReference>
<keyword evidence="6 7" id="KW-0472">Membrane</keyword>
<sequence length="367" mass="40300">MKLELIQARRCVLPALSAWLDRVPLRERIHFFFHLEHLLRAGIPLMDALQELREGSGQERIGPILTKLLEKIGHGSSFADAISEHPQVFDPVAQALIRAGENSGNLTQVLAETGSMLRREDEFRAFLRKLSIYPSIVLAVALCAISVSLVFVVPELAKLFKATGAPLPAQTRALLWLSNTIRQHSALLLFALIAAPLSTVLAVRQSAGAARTWDKLKLELPVIGNVYRKIMLARFTSLLALLYAAGIPIMQALALTQGVVTNRIVADALAFASTQVSRGMSLSDAFSDATVFPSLVIRMLRLGEQTGALDPALLNAAHFFEREVRESFEAFQAWIEPALILLLGGLMLWIASAILSPIYDIITRLKI</sequence>
<dbReference type="PRINTS" id="PR00812">
    <property type="entry name" value="BCTERIALGSPF"/>
</dbReference>